<organism evidence="2 3">
    <name type="scientific">Rhodoplanes serenus</name>
    <dbReference type="NCBI Taxonomy" id="200615"/>
    <lineage>
        <taxon>Bacteria</taxon>
        <taxon>Pseudomonadati</taxon>
        <taxon>Pseudomonadota</taxon>
        <taxon>Alphaproteobacteria</taxon>
        <taxon>Hyphomicrobiales</taxon>
        <taxon>Nitrobacteraceae</taxon>
        <taxon>Rhodoplanes</taxon>
    </lineage>
</organism>
<dbReference type="Proteomes" id="UP000289200">
    <property type="component" value="Unassembled WGS sequence"/>
</dbReference>
<dbReference type="InterPro" id="IPR032427">
    <property type="entry name" value="P22_portal"/>
</dbReference>
<comment type="caution">
    <text evidence="2">The sequence shown here is derived from an EMBL/GenBank/DDBJ whole genome shotgun (WGS) entry which is preliminary data.</text>
</comment>
<accession>A0A447CZT1</accession>
<evidence type="ECO:0000256" key="1">
    <source>
        <dbReference type="SAM" id="MobiDB-lite"/>
    </source>
</evidence>
<dbReference type="OrthoDB" id="1632915at2"/>
<dbReference type="RefSeq" id="WP_129610838.1">
    <property type="nucleotide sequence ID" value="NZ_UWOC01000180.1"/>
</dbReference>
<gene>
    <name evidence="2" type="ORF">RHODGE_RHODGE_03986</name>
</gene>
<feature type="compositionally biased region" description="Pro residues" evidence="1">
    <location>
        <begin position="591"/>
        <end position="600"/>
    </location>
</feature>
<evidence type="ECO:0000313" key="2">
    <source>
        <dbReference type="EMBL" id="VCU10782.1"/>
    </source>
</evidence>
<protein>
    <recommendedName>
        <fullName evidence="4">Portal protein</fullName>
    </recommendedName>
</protein>
<evidence type="ECO:0000313" key="3">
    <source>
        <dbReference type="Proteomes" id="UP000289200"/>
    </source>
</evidence>
<feature type="region of interest" description="Disordered" evidence="1">
    <location>
        <begin position="689"/>
        <end position="737"/>
    </location>
</feature>
<sequence length="737" mass="79430">MAEQTQSDAGTAAGDTDPHAEALRRYERGYERERENITRAYEDLAFRAGEGQWDEVARRGREDEGRPCLTVDKSSQFVRQVTGDMRQMRPAIKVTPVDDRGSAEVAAKILPGLIRYIEQRSDAQAAYFCAVDSQVAAGVGHWRITTEYAGTDTFLQEIGVAPIEDGVSVIWDPDAVQPTREDAAWCFVPVDLSRTAFEARWPDASADAVDRADASAVLTDLVGNDTVRVAEYWEKVPAKRRLALMPDGGVDDVTDDAAAEADAVALGARIETRDDHKVMRSLISASEILEGPDEWPGRHIPIVPLIGEEIRIGGRTVRRGVIRTLRDPQRLYNYSISAQAEVIALQPKAPFTGTRKNFEKFVDQWETANAKNWPYLEYEPDPANGGQAPQRVQPAVSSQGIGELLATATGDMSAVTGIYPASLGAASNETSGRAIMARQREGDTGTYVYVDNFARALRHTGRILLDLIPYVYDTARTIRIVGDDGKVDLVRLNEVLIDPNGDGIATHVLNDVTVGAYDLSIEMGPSFTTARAEARDGMQALMQALGPQAVILADLFASQQDFPLADKIAKRLRTMLPPPIQQAEAAESGEQPPPPPPPDPAQQAAAQAEQQKAQLEQMKMQLEAAKLDVEREKIAAELETARMEAASAAAQQAPAGAASDPRVDQLAAAVDTISAVIMQLVDAVQAMQPPAVPPPMPGDTGQGGVPPPMDPATTASEPPPGGFFAPGDVLARPPEGM</sequence>
<keyword evidence="3" id="KW-1185">Reference proteome</keyword>
<dbReference type="Pfam" id="PF16510">
    <property type="entry name" value="P22_portal"/>
    <property type="match status" value="1"/>
</dbReference>
<reference evidence="3" key="1">
    <citation type="submission" date="2018-10" db="EMBL/GenBank/DDBJ databases">
        <authorList>
            <person name="Peiro R."/>
            <person name="Begona"/>
            <person name="Cbmso G."/>
            <person name="Lopez M."/>
            <person name="Gonzalez S."/>
            <person name="Sacristan E."/>
            <person name="Castillo E."/>
        </authorList>
    </citation>
    <scope>NUCLEOTIDE SEQUENCE [LARGE SCALE GENOMIC DNA]</scope>
</reference>
<dbReference type="EMBL" id="UWOC01000180">
    <property type="protein sequence ID" value="VCU10782.1"/>
    <property type="molecule type" value="Genomic_DNA"/>
</dbReference>
<dbReference type="AlphaFoldDB" id="A0A447CZT1"/>
<proteinExistence type="predicted"/>
<name>A0A447CZT1_9BRAD</name>
<feature type="compositionally biased region" description="Low complexity" evidence="1">
    <location>
        <begin position="601"/>
        <end position="613"/>
    </location>
</feature>
<feature type="region of interest" description="Disordered" evidence="1">
    <location>
        <begin position="583"/>
        <end position="613"/>
    </location>
</feature>
<feature type="compositionally biased region" description="Basic and acidic residues" evidence="1">
    <location>
        <begin position="16"/>
        <end position="29"/>
    </location>
</feature>
<feature type="region of interest" description="Disordered" evidence="1">
    <location>
        <begin position="1"/>
        <end position="29"/>
    </location>
</feature>
<evidence type="ECO:0008006" key="4">
    <source>
        <dbReference type="Google" id="ProtNLM"/>
    </source>
</evidence>